<name>A0A645GQT1_9ZZZZ</name>
<dbReference type="AlphaFoldDB" id="A0A645GQT1"/>
<proteinExistence type="predicted"/>
<gene>
    <name evidence="1" type="ORF">SDC9_176698</name>
</gene>
<protein>
    <submittedName>
        <fullName evidence="1">Uncharacterized protein</fullName>
    </submittedName>
</protein>
<sequence>MAELKKYPIPAGTGFDGRRIVSSTGELIYEVNRSLRMETPEAEALLLQDGCSELAGKIMAVSENRFPSVCFLGALDKKTLKNSRRMLFLYLTDLKNNGTEISESLLVTPGKLPLIVRSGRVSVELKLAGEPQVWALAYTGARKKRIPVGKTAQGIQFHADSVTDKDIMYAFEIVYLSVTQ</sequence>
<organism evidence="1">
    <name type="scientific">bioreactor metagenome</name>
    <dbReference type="NCBI Taxonomy" id="1076179"/>
    <lineage>
        <taxon>unclassified sequences</taxon>
        <taxon>metagenomes</taxon>
        <taxon>ecological metagenomes</taxon>
    </lineage>
</organism>
<accession>A0A645GQT1</accession>
<dbReference type="EMBL" id="VSSQ01079837">
    <property type="protein sequence ID" value="MPN29247.1"/>
    <property type="molecule type" value="Genomic_DNA"/>
</dbReference>
<comment type="caution">
    <text evidence="1">The sequence shown here is derived from an EMBL/GenBank/DDBJ whole genome shotgun (WGS) entry which is preliminary data.</text>
</comment>
<reference evidence="1" key="1">
    <citation type="submission" date="2019-08" db="EMBL/GenBank/DDBJ databases">
        <authorList>
            <person name="Kucharzyk K."/>
            <person name="Murdoch R.W."/>
            <person name="Higgins S."/>
            <person name="Loffler F."/>
        </authorList>
    </citation>
    <scope>NUCLEOTIDE SEQUENCE</scope>
</reference>
<evidence type="ECO:0000313" key="1">
    <source>
        <dbReference type="EMBL" id="MPN29247.1"/>
    </source>
</evidence>